<protein>
    <submittedName>
        <fullName evidence="4">2Fe-2S ferredoxin</fullName>
    </submittedName>
</protein>
<evidence type="ECO:0000256" key="1">
    <source>
        <dbReference type="ARBA" id="ARBA00022723"/>
    </source>
</evidence>
<dbReference type="PANTHER" id="PTHR43578">
    <property type="entry name" value="NADH-QUINONE OXIDOREDUCTASE SUBUNIT F"/>
    <property type="match status" value="1"/>
</dbReference>
<keyword evidence="1" id="KW-0479">Metal-binding</keyword>
<evidence type="ECO:0000256" key="2">
    <source>
        <dbReference type="ARBA" id="ARBA00023004"/>
    </source>
</evidence>
<sequence>MTTLNELKKLKEKAVKELKTREGKATAKITVGMGTCGIAAGARDVTSSIMEEIEKRNLADVIVSQSGCMGYCEQEPLVEVEKDGQKVIYKKVDAEGAKRIVAEHVVNGNIVGDMVFSSEK</sequence>
<dbReference type="PANTHER" id="PTHR43578:SF3">
    <property type="entry name" value="NADH-QUINONE OXIDOREDUCTASE SUBUNIT F"/>
    <property type="match status" value="1"/>
</dbReference>
<organism evidence="4 5">
    <name type="scientific">Muiribacterium halophilum</name>
    <dbReference type="NCBI Taxonomy" id="2053465"/>
    <lineage>
        <taxon>Bacteria</taxon>
        <taxon>Candidatus Muiribacteriota</taxon>
        <taxon>Candidatus Muiribacteriia</taxon>
        <taxon>Candidatus Muiribacteriales</taxon>
        <taxon>Candidatus Muiribacteriaceae</taxon>
        <taxon>Candidatus Muiribacterium</taxon>
    </lineage>
</organism>
<dbReference type="SUPFAM" id="SSF52833">
    <property type="entry name" value="Thioredoxin-like"/>
    <property type="match status" value="1"/>
</dbReference>
<keyword evidence="2" id="KW-0408">Iron</keyword>
<dbReference type="GO" id="GO:0046872">
    <property type="term" value="F:metal ion binding"/>
    <property type="evidence" value="ECO:0007669"/>
    <property type="project" value="UniProtKB-KW"/>
</dbReference>
<dbReference type="CDD" id="cd02980">
    <property type="entry name" value="TRX_Fd_family"/>
    <property type="match status" value="1"/>
</dbReference>
<evidence type="ECO:0000313" key="5">
    <source>
        <dbReference type="Proteomes" id="UP000234857"/>
    </source>
</evidence>
<reference evidence="4 5" key="1">
    <citation type="submission" date="2017-11" db="EMBL/GenBank/DDBJ databases">
        <title>Genome-resolved metagenomics identifies genetic mobility, metabolic interactions, and unexpected diversity in perchlorate-reducing communities.</title>
        <authorList>
            <person name="Barnum T.P."/>
            <person name="Figueroa I.A."/>
            <person name="Carlstrom C.I."/>
            <person name="Lucas L.N."/>
            <person name="Engelbrektson A.L."/>
            <person name="Coates J.D."/>
        </authorList>
    </citation>
    <scope>NUCLEOTIDE SEQUENCE [LARGE SCALE GENOMIC DNA]</scope>
    <source>
        <strain evidence="4">BM706</strain>
    </source>
</reference>
<evidence type="ECO:0000313" key="4">
    <source>
        <dbReference type="EMBL" id="PLX17443.1"/>
    </source>
</evidence>
<dbReference type="EMBL" id="PKTG01000087">
    <property type="protein sequence ID" value="PLX17443.1"/>
    <property type="molecule type" value="Genomic_DNA"/>
</dbReference>
<name>A0A2N5ZFP9_MUIH1</name>
<dbReference type="GO" id="GO:0051536">
    <property type="term" value="F:iron-sulfur cluster binding"/>
    <property type="evidence" value="ECO:0007669"/>
    <property type="project" value="UniProtKB-KW"/>
</dbReference>
<dbReference type="Gene3D" id="3.40.30.10">
    <property type="entry name" value="Glutaredoxin"/>
    <property type="match status" value="1"/>
</dbReference>
<keyword evidence="3" id="KW-0411">Iron-sulfur</keyword>
<gene>
    <name evidence="4" type="ORF">C0601_07745</name>
</gene>
<dbReference type="AlphaFoldDB" id="A0A2N5ZFP9"/>
<evidence type="ECO:0000256" key="3">
    <source>
        <dbReference type="ARBA" id="ARBA00023014"/>
    </source>
</evidence>
<accession>A0A2N5ZFP9</accession>
<comment type="caution">
    <text evidence="4">The sequence shown here is derived from an EMBL/GenBank/DDBJ whole genome shotgun (WGS) entry which is preliminary data.</text>
</comment>
<dbReference type="InterPro" id="IPR036249">
    <property type="entry name" value="Thioredoxin-like_sf"/>
</dbReference>
<dbReference type="Proteomes" id="UP000234857">
    <property type="component" value="Unassembled WGS sequence"/>
</dbReference>
<proteinExistence type="predicted"/>